<evidence type="ECO:0000256" key="1">
    <source>
        <dbReference type="SAM" id="MobiDB-lite"/>
    </source>
</evidence>
<sequence>MPTQALPPYIQADCFLLLYLFPAAATSSSQPTTARKSKKKSKSHCLRAYLQQPESRLITKSNAGTTAVAAAASHAISQASSEAKMSRDIKKIMGPFERG</sequence>
<feature type="signal peptide" evidence="2">
    <location>
        <begin position="1"/>
        <end position="28"/>
    </location>
</feature>
<organism evidence="3 4">
    <name type="scientific">Apiospora hydei</name>
    <dbReference type="NCBI Taxonomy" id="1337664"/>
    <lineage>
        <taxon>Eukaryota</taxon>
        <taxon>Fungi</taxon>
        <taxon>Dikarya</taxon>
        <taxon>Ascomycota</taxon>
        <taxon>Pezizomycotina</taxon>
        <taxon>Sordariomycetes</taxon>
        <taxon>Xylariomycetidae</taxon>
        <taxon>Amphisphaeriales</taxon>
        <taxon>Apiosporaceae</taxon>
        <taxon>Apiospora</taxon>
    </lineage>
</organism>
<feature type="chain" id="PRO_5046578339" evidence="2">
    <location>
        <begin position="29"/>
        <end position="99"/>
    </location>
</feature>
<dbReference type="EMBL" id="JAQQWN010000009">
    <property type="protein sequence ID" value="KAK8065268.1"/>
    <property type="molecule type" value="Genomic_DNA"/>
</dbReference>
<name>A0ABR1V5J4_9PEZI</name>
<protein>
    <submittedName>
        <fullName evidence="3">Uncharacterized protein</fullName>
    </submittedName>
</protein>
<feature type="compositionally biased region" description="Basic residues" evidence="1">
    <location>
        <begin position="35"/>
        <end position="44"/>
    </location>
</feature>
<feature type="compositionally biased region" description="Low complexity" evidence="1">
    <location>
        <begin position="25"/>
        <end position="34"/>
    </location>
</feature>
<evidence type="ECO:0000313" key="4">
    <source>
        <dbReference type="Proteomes" id="UP001433268"/>
    </source>
</evidence>
<dbReference type="RefSeq" id="XP_066662022.1">
    <property type="nucleotide sequence ID" value="XM_066816330.1"/>
</dbReference>
<keyword evidence="2" id="KW-0732">Signal</keyword>
<reference evidence="3 4" key="1">
    <citation type="submission" date="2023-01" db="EMBL/GenBank/DDBJ databases">
        <title>Analysis of 21 Apiospora genomes using comparative genomics revels a genus with tremendous synthesis potential of carbohydrate active enzymes and secondary metabolites.</title>
        <authorList>
            <person name="Sorensen T."/>
        </authorList>
    </citation>
    <scope>NUCLEOTIDE SEQUENCE [LARGE SCALE GENOMIC DNA]</scope>
    <source>
        <strain evidence="3 4">CBS 114990</strain>
    </source>
</reference>
<keyword evidence="4" id="KW-1185">Reference proteome</keyword>
<dbReference type="GeneID" id="92049390"/>
<dbReference type="Proteomes" id="UP001433268">
    <property type="component" value="Unassembled WGS sequence"/>
</dbReference>
<accession>A0ABR1V5J4</accession>
<evidence type="ECO:0000256" key="2">
    <source>
        <dbReference type="SAM" id="SignalP"/>
    </source>
</evidence>
<feature type="region of interest" description="Disordered" evidence="1">
    <location>
        <begin position="25"/>
        <end position="44"/>
    </location>
</feature>
<gene>
    <name evidence="3" type="ORF">PG997_012015</name>
</gene>
<evidence type="ECO:0000313" key="3">
    <source>
        <dbReference type="EMBL" id="KAK8065268.1"/>
    </source>
</evidence>
<proteinExistence type="predicted"/>
<comment type="caution">
    <text evidence="3">The sequence shown here is derived from an EMBL/GenBank/DDBJ whole genome shotgun (WGS) entry which is preliminary data.</text>
</comment>